<dbReference type="InterPro" id="IPR012318">
    <property type="entry name" value="HTH_CRP"/>
</dbReference>
<dbReference type="SUPFAM" id="SSF46785">
    <property type="entry name" value="Winged helix' DNA-binding domain"/>
    <property type="match status" value="1"/>
</dbReference>
<dbReference type="InterPro" id="IPR014710">
    <property type="entry name" value="RmlC-like_jellyroll"/>
</dbReference>
<dbReference type="GO" id="GO:0003677">
    <property type="term" value="F:DNA binding"/>
    <property type="evidence" value="ECO:0007669"/>
    <property type="project" value="UniProtKB-KW"/>
</dbReference>
<keyword evidence="1" id="KW-0805">Transcription regulation</keyword>
<dbReference type="PRINTS" id="PR00034">
    <property type="entry name" value="HTHCRP"/>
</dbReference>
<dbReference type="Pfam" id="PF00027">
    <property type="entry name" value="cNMP_binding"/>
    <property type="match status" value="1"/>
</dbReference>
<dbReference type="GO" id="GO:0006355">
    <property type="term" value="P:regulation of DNA-templated transcription"/>
    <property type="evidence" value="ECO:0007669"/>
    <property type="project" value="InterPro"/>
</dbReference>
<evidence type="ECO:0000313" key="6">
    <source>
        <dbReference type="EMBL" id="SMO66004.1"/>
    </source>
</evidence>
<name>A0A521D2V3_9SPHI</name>
<evidence type="ECO:0000259" key="4">
    <source>
        <dbReference type="PROSITE" id="PS50042"/>
    </source>
</evidence>
<keyword evidence="7" id="KW-1185">Reference proteome</keyword>
<keyword evidence="3" id="KW-0804">Transcription</keyword>
<dbReference type="RefSeq" id="WP_142603848.1">
    <property type="nucleotide sequence ID" value="NZ_FXSZ01000005.1"/>
</dbReference>
<feature type="domain" description="HTH crp-type" evidence="5">
    <location>
        <begin position="148"/>
        <end position="212"/>
    </location>
</feature>
<accession>A0A521D2V3</accession>
<dbReference type="PROSITE" id="PS51063">
    <property type="entry name" value="HTH_CRP_2"/>
    <property type="match status" value="1"/>
</dbReference>
<dbReference type="Proteomes" id="UP000315971">
    <property type="component" value="Unassembled WGS sequence"/>
</dbReference>
<evidence type="ECO:0000256" key="3">
    <source>
        <dbReference type="ARBA" id="ARBA00023163"/>
    </source>
</evidence>
<proteinExistence type="predicted"/>
<evidence type="ECO:0000313" key="7">
    <source>
        <dbReference type="Proteomes" id="UP000315971"/>
    </source>
</evidence>
<dbReference type="Pfam" id="PF13545">
    <property type="entry name" value="HTH_Crp_2"/>
    <property type="match status" value="1"/>
</dbReference>
<feature type="domain" description="Cyclic nucleotide-binding" evidence="4">
    <location>
        <begin position="12"/>
        <end position="106"/>
    </location>
</feature>
<evidence type="ECO:0000259" key="5">
    <source>
        <dbReference type="PROSITE" id="PS51063"/>
    </source>
</evidence>
<dbReference type="Gene3D" id="1.10.10.10">
    <property type="entry name" value="Winged helix-like DNA-binding domain superfamily/Winged helix DNA-binding domain"/>
    <property type="match status" value="1"/>
</dbReference>
<dbReference type="InterPro" id="IPR036388">
    <property type="entry name" value="WH-like_DNA-bd_sf"/>
</dbReference>
<organism evidence="6 7">
    <name type="scientific">Solitalea koreensis</name>
    <dbReference type="NCBI Taxonomy" id="543615"/>
    <lineage>
        <taxon>Bacteria</taxon>
        <taxon>Pseudomonadati</taxon>
        <taxon>Bacteroidota</taxon>
        <taxon>Sphingobacteriia</taxon>
        <taxon>Sphingobacteriales</taxon>
        <taxon>Sphingobacteriaceae</taxon>
        <taxon>Solitalea</taxon>
    </lineage>
</organism>
<dbReference type="SUPFAM" id="SSF51206">
    <property type="entry name" value="cAMP-binding domain-like"/>
    <property type="match status" value="1"/>
</dbReference>
<dbReference type="OrthoDB" id="9776746at2"/>
<dbReference type="InterPro" id="IPR000595">
    <property type="entry name" value="cNMP-bd_dom"/>
</dbReference>
<keyword evidence="2" id="KW-0238">DNA-binding</keyword>
<dbReference type="InterPro" id="IPR018490">
    <property type="entry name" value="cNMP-bd_dom_sf"/>
</dbReference>
<gene>
    <name evidence="6" type="ORF">SAMN06265350_105219</name>
</gene>
<dbReference type="Gene3D" id="2.60.120.10">
    <property type="entry name" value="Jelly Rolls"/>
    <property type="match status" value="1"/>
</dbReference>
<evidence type="ECO:0000256" key="1">
    <source>
        <dbReference type="ARBA" id="ARBA00023015"/>
    </source>
</evidence>
<dbReference type="AlphaFoldDB" id="A0A521D2V3"/>
<protein>
    <submittedName>
        <fullName evidence="6">CRP/FNR family transcriptional regulator, anaerobic regulatory protein</fullName>
    </submittedName>
</protein>
<dbReference type="EMBL" id="FXSZ01000005">
    <property type="protein sequence ID" value="SMO66004.1"/>
    <property type="molecule type" value="Genomic_DNA"/>
</dbReference>
<reference evidence="6 7" key="1">
    <citation type="submission" date="2017-05" db="EMBL/GenBank/DDBJ databases">
        <authorList>
            <person name="Varghese N."/>
            <person name="Submissions S."/>
        </authorList>
    </citation>
    <scope>NUCLEOTIDE SEQUENCE [LARGE SCALE GENOMIC DNA]</scope>
    <source>
        <strain evidence="6 7">DSM 21342</strain>
    </source>
</reference>
<dbReference type="InterPro" id="IPR036390">
    <property type="entry name" value="WH_DNA-bd_sf"/>
</dbReference>
<sequence length="212" mass="25214">MIITIEEYLHKYFNQFEPALKKILAENCTIKTFEAGEELMNPGQFFKSTMLIMEGRVKLYREGEDSGEFFIYYLEPGDACALSMICATRNQTSQVMAKADEKTVVLAIPLPLMDQLMREYKTWYYFVLETYRSRFEELLKVIDHVVFRGMDERLEFYLKNQAEKNHTNQLKITHQEIANDLNSSREVISRLLKKMEQNNRLKLYRNYIEWIG</sequence>
<dbReference type="CDD" id="cd00038">
    <property type="entry name" value="CAP_ED"/>
    <property type="match status" value="1"/>
</dbReference>
<evidence type="ECO:0000256" key="2">
    <source>
        <dbReference type="ARBA" id="ARBA00023125"/>
    </source>
</evidence>
<dbReference type="PROSITE" id="PS50042">
    <property type="entry name" value="CNMP_BINDING_3"/>
    <property type="match status" value="1"/>
</dbReference>